<dbReference type="GO" id="GO:0016787">
    <property type="term" value="F:hydrolase activity"/>
    <property type="evidence" value="ECO:0007669"/>
    <property type="project" value="UniProtKB-KW"/>
</dbReference>
<comment type="caution">
    <text evidence="3">The sequence shown here is derived from an EMBL/GenBank/DDBJ whole genome shotgun (WGS) entry which is preliminary data.</text>
</comment>
<accession>A0A9Q3EYF6</accession>
<keyword evidence="1" id="KW-0732">Signal</keyword>
<evidence type="ECO:0000256" key="2">
    <source>
        <dbReference type="ARBA" id="ARBA00022801"/>
    </source>
</evidence>
<evidence type="ECO:0000313" key="4">
    <source>
        <dbReference type="Proteomes" id="UP000765509"/>
    </source>
</evidence>
<gene>
    <name evidence="3" type="ORF">O181_067962</name>
</gene>
<evidence type="ECO:0008006" key="5">
    <source>
        <dbReference type="Google" id="ProtNLM"/>
    </source>
</evidence>
<dbReference type="InterPro" id="IPR050955">
    <property type="entry name" value="Plant_Biomass_Hydrol_Est"/>
</dbReference>
<proteinExistence type="predicted"/>
<name>A0A9Q3EYF6_9BASI</name>
<keyword evidence="4" id="KW-1185">Reference proteome</keyword>
<dbReference type="InterPro" id="IPR029058">
    <property type="entry name" value="AB_hydrolase_fold"/>
</dbReference>
<dbReference type="PANTHER" id="PTHR43037">
    <property type="entry name" value="UNNAMED PRODUCT-RELATED"/>
    <property type="match status" value="1"/>
</dbReference>
<sequence length="357" mass="39602">MSLSKPVPLGQLFEVSIPMDYSDPTSPFFEEKNRNRASVFPKRFVAFYVPNILRGRKNVNLLIAFHGSTENGPIFRARTTGYAYDQLACEYGFVVAYPSGYKGNWNDSRKAVTYPAKLEQIDDVGFTKAIIEYSAKRWSTFINRTFIIGYSNGGHLCYRLAFELGSSYIAGVAIHCANLPTDDNSDCTPLACDPIPICIVNGTADPVNPWRGGEVSFSPTSSSGNLVGSRGAHRSALDTSKYFAMRFFGAGYYLELEEIKDLDQIQDVLQFRNRSDGRILVKLIGMIGEGHYVPIAAGEKKALIIGPRRGAVHAPREVLRFFEESTTYFDDAKELISNHPIGEVTSQFLCAHFPAPS</sequence>
<evidence type="ECO:0000256" key="1">
    <source>
        <dbReference type="ARBA" id="ARBA00022729"/>
    </source>
</evidence>
<keyword evidence="2" id="KW-0378">Hydrolase</keyword>
<evidence type="ECO:0000313" key="3">
    <source>
        <dbReference type="EMBL" id="MBW0528247.1"/>
    </source>
</evidence>
<dbReference type="OrthoDB" id="424610at2759"/>
<dbReference type="SUPFAM" id="SSF53474">
    <property type="entry name" value="alpha/beta-Hydrolases"/>
    <property type="match status" value="1"/>
</dbReference>
<organism evidence="3 4">
    <name type="scientific">Austropuccinia psidii MF-1</name>
    <dbReference type="NCBI Taxonomy" id="1389203"/>
    <lineage>
        <taxon>Eukaryota</taxon>
        <taxon>Fungi</taxon>
        <taxon>Dikarya</taxon>
        <taxon>Basidiomycota</taxon>
        <taxon>Pucciniomycotina</taxon>
        <taxon>Pucciniomycetes</taxon>
        <taxon>Pucciniales</taxon>
        <taxon>Sphaerophragmiaceae</taxon>
        <taxon>Austropuccinia</taxon>
    </lineage>
</organism>
<dbReference type="Proteomes" id="UP000765509">
    <property type="component" value="Unassembled WGS sequence"/>
</dbReference>
<dbReference type="PANTHER" id="PTHR43037:SF5">
    <property type="entry name" value="FERULOYL ESTERASE"/>
    <property type="match status" value="1"/>
</dbReference>
<reference evidence="3" key="1">
    <citation type="submission" date="2021-03" db="EMBL/GenBank/DDBJ databases">
        <title>Draft genome sequence of rust myrtle Austropuccinia psidii MF-1, a brazilian biotype.</title>
        <authorList>
            <person name="Quecine M.C."/>
            <person name="Pachon D.M.R."/>
            <person name="Bonatelli M.L."/>
            <person name="Correr F.H."/>
            <person name="Franceschini L.M."/>
            <person name="Leite T.F."/>
            <person name="Margarido G.R.A."/>
            <person name="Almeida C.A."/>
            <person name="Ferrarezi J.A."/>
            <person name="Labate C.A."/>
        </authorList>
    </citation>
    <scope>NUCLEOTIDE SEQUENCE</scope>
    <source>
        <strain evidence="3">MF-1</strain>
    </source>
</reference>
<dbReference type="AlphaFoldDB" id="A0A9Q3EYF6"/>
<dbReference type="Gene3D" id="3.40.50.1820">
    <property type="entry name" value="alpha/beta hydrolase"/>
    <property type="match status" value="1"/>
</dbReference>
<protein>
    <recommendedName>
        <fullName evidence="5">Carboxylic ester hydrolase</fullName>
    </recommendedName>
</protein>
<dbReference type="EMBL" id="AVOT02034186">
    <property type="protein sequence ID" value="MBW0528247.1"/>
    <property type="molecule type" value="Genomic_DNA"/>
</dbReference>